<keyword evidence="3" id="KW-1185">Reference proteome</keyword>
<feature type="domain" description="Beta-ketoacyl synthase-like N-terminal" evidence="1">
    <location>
        <begin position="11"/>
        <end position="185"/>
    </location>
</feature>
<dbReference type="RefSeq" id="WP_416206958.1">
    <property type="nucleotide sequence ID" value="NZ_JBBKTX010000022.1"/>
</dbReference>
<protein>
    <submittedName>
        <fullName evidence="2">Beta-ketoacyl synthase chain length factor</fullName>
    </submittedName>
</protein>
<evidence type="ECO:0000313" key="2">
    <source>
        <dbReference type="EMBL" id="MFK4753987.1"/>
    </source>
</evidence>
<reference evidence="2 3" key="1">
    <citation type="submission" date="2024-03" db="EMBL/GenBank/DDBJ databases">
        <title>High-quality draft genome sequence of Oceanobacter sp. wDCs-4.</title>
        <authorList>
            <person name="Dong C."/>
        </authorList>
    </citation>
    <scope>NUCLEOTIDE SEQUENCE [LARGE SCALE GENOMIC DNA]</scope>
    <source>
        <strain evidence="3">wDCs-4</strain>
    </source>
</reference>
<dbReference type="SUPFAM" id="SSF53901">
    <property type="entry name" value="Thiolase-like"/>
    <property type="match status" value="1"/>
</dbReference>
<gene>
    <name evidence="2" type="ORF">WG929_16360</name>
</gene>
<dbReference type="Pfam" id="PF13723">
    <property type="entry name" value="Ketoacyl-synt_2"/>
    <property type="match status" value="1"/>
</dbReference>
<dbReference type="Proteomes" id="UP001620597">
    <property type="component" value="Unassembled WGS sequence"/>
</dbReference>
<comment type="caution">
    <text evidence="2">The sequence shown here is derived from an EMBL/GenBank/DDBJ whole genome shotgun (WGS) entry which is preliminary data.</text>
</comment>
<evidence type="ECO:0000313" key="3">
    <source>
        <dbReference type="Proteomes" id="UP001620597"/>
    </source>
</evidence>
<dbReference type="InterPro" id="IPR014030">
    <property type="entry name" value="Ketoacyl_synth_N"/>
</dbReference>
<dbReference type="InterPro" id="IPR016039">
    <property type="entry name" value="Thiolase-like"/>
</dbReference>
<accession>A0ABW8NLY1</accession>
<organism evidence="2 3">
    <name type="scientific">Oceanobacter antarcticus</name>
    <dbReference type="NCBI Taxonomy" id="3133425"/>
    <lineage>
        <taxon>Bacteria</taxon>
        <taxon>Pseudomonadati</taxon>
        <taxon>Pseudomonadota</taxon>
        <taxon>Gammaproteobacteria</taxon>
        <taxon>Oceanospirillales</taxon>
        <taxon>Oceanospirillaceae</taxon>
        <taxon>Oceanobacter</taxon>
    </lineage>
</organism>
<dbReference type="EMBL" id="JBBKTX010000022">
    <property type="protein sequence ID" value="MFK4753987.1"/>
    <property type="molecule type" value="Genomic_DNA"/>
</dbReference>
<name>A0ABW8NLY1_9GAMM</name>
<sequence length="231" mass="24674">MSGINFSIRDWAVWMPAEAADEQPHRVDTLALGLIPAMMRRRLGEQGKLAVSVCSALIEHQPVMPMVFCSRHGEIHRSIEILSTLVQNETPSPMAFSLSVHNAVSGMLSIATGNTSNISAIAAGPDSFVNALTEAAMMLADSGTDTVLCVVHDLPLPELYQGSCMDPPAPYAIAMLLEQPGEHYYCIDFTAGSGQTRPILAQLADVCALLNGAITCLPLAVAAIEYRQAQP</sequence>
<proteinExistence type="predicted"/>
<evidence type="ECO:0000259" key="1">
    <source>
        <dbReference type="Pfam" id="PF13723"/>
    </source>
</evidence>